<keyword evidence="4" id="KW-1185">Reference proteome</keyword>
<feature type="compositionally biased region" description="Basic and acidic residues" evidence="1">
    <location>
        <begin position="1"/>
        <end position="14"/>
    </location>
</feature>
<gene>
    <name evidence="3" type="ORF">GBAR_LOCUS25055</name>
</gene>
<dbReference type="InterPro" id="IPR001466">
    <property type="entry name" value="Beta-lactam-related"/>
</dbReference>
<dbReference type="Gene3D" id="3.40.710.10">
    <property type="entry name" value="DD-peptidase/beta-lactamase superfamily"/>
    <property type="match status" value="1"/>
</dbReference>
<organism evidence="3 4">
    <name type="scientific">Geodia barretti</name>
    <name type="common">Barrett's horny sponge</name>
    <dbReference type="NCBI Taxonomy" id="519541"/>
    <lineage>
        <taxon>Eukaryota</taxon>
        <taxon>Metazoa</taxon>
        <taxon>Porifera</taxon>
        <taxon>Demospongiae</taxon>
        <taxon>Heteroscleromorpha</taxon>
        <taxon>Tetractinellida</taxon>
        <taxon>Astrophorina</taxon>
        <taxon>Geodiidae</taxon>
        <taxon>Geodia</taxon>
    </lineage>
</organism>
<dbReference type="PANTHER" id="PTHR43319">
    <property type="entry name" value="BETA-LACTAMASE-RELATED"/>
    <property type="match status" value="1"/>
</dbReference>
<protein>
    <submittedName>
        <fullName evidence="3">Beta-lactamase domain-containing protein 2</fullName>
    </submittedName>
</protein>
<dbReference type="Proteomes" id="UP001174909">
    <property type="component" value="Unassembled WGS sequence"/>
</dbReference>
<evidence type="ECO:0000256" key="1">
    <source>
        <dbReference type="SAM" id="MobiDB-lite"/>
    </source>
</evidence>
<evidence type="ECO:0000259" key="2">
    <source>
        <dbReference type="Pfam" id="PF00144"/>
    </source>
</evidence>
<dbReference type="InterPro" id="IPR012338">
    <property type="entry name" value="Beta-lactam/transpept-like"/>
</dbReference>
<evidence type="ECO:0000313" key="3">
    <source>
        <dbReference type="EMBL" id="CAI8045267.1"/>
    </source>
</evidence>
<dbReference type="Pfam" id="PF00144">
    <property type="entry name" value="Beta-lactamase"/>
    <property type="match status" value="1"/>
</dbReference>
<feature type="region of interest" description="Disordered" evidence="1">
    <location>
        <begin position="165"/>
        <end position="188"/>
    </location>
</feature>
<dbReference type="InterPro" id="IPR052907">
    <property type="entry name" value="Beta-lactamase/esterase"/>
</dbReference>
<dbReference type="PANTHER" id="PTHR43319:SF3">
    <property type="entry name" value="BETA-LACTAMASE-RELATED DOMAIN-CONTAINING PROTEIN"/>
    <property type="match status" value="1"/>
</dbReference>
<dbReference type="EMBL" id="CASHTH010003462">
    <property type="protein sequence ID" value="CAI8045267.1"/>
    <property type="molecule type" value="Genomic_DNA"/>
</dbReference>
<accession>A0AA35XBY6</accession>
<dbReference type="SUPFAM" id="SSF56601">
    <property type="entry name" value="beta-lactamase/transpeptidase-like"/>
    <property type="match status" value="1"/>
</dbReference>
<comment type="caution">
    <text evidence="3">The sequence shown here is derived from an EMBL/GenBank/DDBJ whole genome shotgun (WGS) entry which is preliminary data.</text>
</comment>
<proteinExistence type="predicted"/>
<name>A0AA35XBY6_GEOBA</name>
<feature type="region of interest" description="Disordered" evidence="1">
    <location>
        <begin position="1"/>
        <end position="27"/>
    </location>
</feature>
<sequence length="266" mass="28994">MAGVRAERQGDRYHPAPAEPSGRLPGDAADLPWTDWHDWSLVCAALERATPKFTPGSTLSYHPINYGWVIAELVRRIDGPTFDRFIAEDLARPLQMEDTYVGLPAELEGRVSRIHLMEQEADANGYAVTFDRPEVHQVICPGANGIASATWPGSTRPWSARVRWTGPRCCGPRPSRGHHDAGRGHRPVAGAVRAARAGLRFERRADGQAHGRPDAHLRARRGGTSIGWADLDTGLAVGYITNGFRGADKNNARLAEVSQAVRDACA</sequence>
<reference evidence="3" key="1">
    <citation type="submission" date="2023-03" db="EMBL/GenBank/DDBJ databases">
        <authorList>
            <person name="Steffen K."/>
            <person name="Cardenas P."/>
        </authorList>
    </citation>
    <scope>NUCLEOTIDE SEQUENCE</scope>
</reference>
<feature type="domain" description="Beta-lactamase-related" evidence="2">
    <location>
        <begin position="23"/>
        <end position="253"/>
    </location>
</feature>
<evidence type="ECO:0000313" key="4">
    <source>
        <dbReference type="Proteomes" id="UP001174909"/>
    </source>
</evidence>
<dbReference type="AlphaFoldDB" id="A0AA35XBY6"/>